<dbReference type="AlphaFoldDB" id="A0A8J6AWQ8"/>
<keyword evidence="3" id="KW-1185">Reference proteome</keyword>
<dbReference type="Proteomes" id="UP000717585">
    <property type="component" value="Unassembled WGS sequence"/>
</dbReference>
<evidence type="ECO:0000256" key="1">
    <source>
        <dbReference type="SAM" id="MobiDB-lite"/>
    </source>
</evidence>
<dbReference type="EMBL" id="JAHDYR010000025">
    <property type="protein sequence ID" value="KAG9393480.1"/>
    <property type="molecule type" value="Genomic_DNA"/>
</dbReference>
<comment type="caution">
    <text evidence="2">The sequence shown here is derived from an EMBL/GenBank/DDBJ whole genome shotgun (WGS) entry which is preliminary data.</text>
</comment>
<feature type="compositionally biased region" description="Basic and acidic residues" evidence="1">
    <location>
        <begin position="317"/>
        <end position="344"/>
    </location>
</feature>
<feature type="region of interest" description="Disordered" evidence="1">
    <location>
        <begin position="295"/>
        <end position="344"/>
    </location>
</feature>
<evidence type="ECO:0000313" key="3">
    <source>
        <dbReference type="Proteomes" id="UP000717585"/>
    </source>
</evidence>
<reference evidence="2" key="1">
    <citation type="submission" date="2021-05" db="EMBL/GenBank/DDBJ databases">
        <title>A free-living protist that lacks canonical eukaryotic 1 DNA replication and segregation systems.</title>
        <authorList>
            <person name="Salas-Leiva D.E."/>
            <person name="Tromer E.C."/>
            <person name="Curtis B.A."/>
            <person name="Jerlstrom-Hultqvist J."/>
            <person name="Kolisko M."/>
            <person name="Yi Z."/>
            <person name="Salas-Leiva J.S."/>
            <person name="Gallot-Lavallee L."/>
            <person name="Kops G.J.P.L."/>
            <person name="Archibald J.M."/>
            <person name="Simpson A.G.B."/>
            <person name="Roger A.J."/>
        </authorList>
    </citation>
    <scope>NUCLEOTIDE SEQUENCE</scope>
    <source>
        <strain evidence="2">BICM</strain>
    </source>
</reference>
<accession>A0A8J6AWQ8</accession>
<gene>
    <name evidence="2" type="ORF">J8273_3620</name>
</gene>
<sequence length="344" mass="36906">MQVSPLNLDGLPTLPDLPVPAALATPEEFQARIDVLEAQARLAAVLRQSSGSSPMVAVKRPRCPLSLAGLGEDQWRTYLEAYERFKLAHPMAESPMCGVSHLLPAMRLDSRLTNILPLHQAWATRAAFPPTSQAALSVELAATQADFDRLKAIVAAAFTLADPTLLQRDLLAKGLALWRGSLPPSPDLAMSAVVTAFEQARVWLDPTGILSPAAVLRTFTATLKEAPASIRQAHECLAALRKNTDVTQLAVDVIAELRAVETARRRAMTYQAAPSLPVAAPTRTVMPLPATPAPASLVHPPRGQVKAEATPKFPAVPRKDARKQGDHKALLGSKDDTHVNAKFA</sequence>
<proteinExistence type="predicted"/>
<organism evidence="2 3">
    <name type="scientific">Carpediemonas membranifera</name>
    <dbReference type="NCBI Taxonomy" id="201153"/>
    <lineage>
        <taxon>Eukaryota</taxon>
        <taxon>Metamonada</taxon>
        <taxon>Carpediemonas-like organisms</taxon>
        <taxon>Carpediemonas</taxon>
    </lineage>
</organism>
<evidence type="ECO:0000313" key="2">
    <source>
        <dbReference type="EMBL" id="KAG9393480.1"/>
    </source>
</evidence>
<protein>
    <submittedName>
        <fullName evidence="2">Uncharacterized protein</fullName>
    </submittedName>
</protein>
<name>A0A8J6AWQ8_9EUKA</name>